<dbReference type="Proteomes" id="UP001642520">
    <property type="component" value="Unassembled WGS sequence"/>
</dbReference>
<evidence type="ECO:0000313" key="2">
    <source>
        <dbReference type="EMBL" id="CAL7941671.1"/>
    </source>
</evidence>
<accession>A0ABP1NPX1</accession>
<name>A0ABP1NPX1_XYLVO</name>
<keyword evidence="3" id="KW-1185">Reference proteome</keyword>
<protein>
    <submittedName>
        <fullName evidence="2">Uncharacterized protein</fullName>
    </submittedName>
</protein>
<comment type="caution">
    <text evidence="2">The sequence shown here is derived from an EMBL/GenBank/DDBJ whole genome shotgun (WGS) entry which is preliminary data.</text>
</comment>
<evidence type="ECO:0000313" key="3">
    <source>
        <dbReference type="Proteomes" id="UP001642520"/>
    </source>
</evidence>
<evidence type="ECO:0000256" key="1">
    <source>
        <dbReference type="SAM" id="Coils"/>
    </source>
</evidence>
<gene>
    <name evidence="2" type="ORF">XYLVIOL_LOCUS5122</name>
</gene>
<reference evidence="2 3" key="1">
    <citation type="submission" date="2024-08" db="EMBL/GenBank/DDBJ databases">
        <authorList>
            <person name="Will J Nash"/>
            <person name="Angela Man"/>
            <person name="Seanna McTaggart"/>
            <person name="Kendall Baker"/>
            <person name="Tom Barker"/>
            <person name="Leah Catchpole"/>
            <person name="Alex Durrant"/>
            <person name="Karim Gharbi"/>
            <person name="Naomi Irish"/>
            <person name="Gemy Kaithakottil"/>
            <person name="Debby Ku"/>
            <person name="Aaliyah Providence"/>
            <person name="Felix Shaw"/>
            <person name="David Swarbreck"/>
            <person name="Chris Watkins"/>
            <person name="Ann M. McCartney"/>
            <person name="Giulio Formenti"/>
            <person name="Alice Mouton"/>
            <person name="Noel Vella"/>
            <person name="Bjorn M von Reumont"/>
            <person name="Adriana Vella"/>
            <person name="Wilfried Haerty"/>
        </authorList>
    </citation>
    <scope>NUCLEOTIDE SEQUENCE [LARGE SCALE GENOMIC DNA]</scope>
</reference>
<dbReference type="EMBL" id="CAXAJV020001292">
    <property type="protein sequence ID" value="CAL7941671.1"/>
    <property type="molecule type" value="Genomic_DNA"/>
</dbReference>
<proteinExistence type="predicted"/>
<organism evidence="2 3">
    <name type="scientific">Xylocopa violacea</name>
    <name type="common">Violet carpenter bee</name>
    <name type="synonym">Apis violacea</name>
    <dbReference type="NCBI Taxonomy" id="135666"/>
    <lineage>
        <taxon>Eukaryota</taxon>
        <taxon>Metazoa</taxon>
        <taxon>Ecdysozoa</taxon>
        <taxon>Arthropoda</taxon>
        <taxon>Hexapoda</taxon>
        <taxon>Insecta</taxon>
        <taxon>Pterygota</taxon>
        <taxon>Neoptera</taxon>
        <taxon>Endopterygota</taxon>
        <taxon>Hymenoptera</taxon>
        <taxon>Apocrita</taxon>
        <taxon>Aculeata</taxon>
        <taxon>Apoidea</taxon>
        <taxon>Anthophila</taxon>
        <taxon>Apidae</taxon>
        <taxon>Xylocopa</taxon>
        <taxon>Xylocopa</taxon>
    </lineage>
</organism>
<sequence>MVSLFANNFPPTNRIARHAFPRQNLYFNYLKKVLATNILFRTMLDNSKDIILEINKLNLELKKKLEMVSKLRAECAQLQLEFLKLYNPLCIVICEYLKKTANMNND</sequence>
<keyword evidence="1" id="KW-0175">Coiled coil</keyword>
<feature type="coiled-coil region" evidence="1">
    <location>
        <begin position="54"/>
        <end position="81"/>
    </location>
</feature>